<accession>A0A6A6HZG1</accession>
<sequence length="409" mass="45281">MHAVSTCDPENMQAVMAGKDWGVGFRLDGMGELLGRGIITTDGEEWFRARKMLRPGFNRNNVDDFAHLDNVIQGLLRKIPGDGETVDMGPLFYDTFLDTSLKFILGIDARDQNDGRPVSTETFNQLWLDGLVGMGLRLLLGSMRFLAPKAHYAKACATVHSFVDFAIDKAEERLLANAVGKTKSAADILLSQTSDRKYAQAQLLQGILGNQDTTSVLCSNVVQLLAEHPEIWARLRKEVKESDRELLTYDGLRENRLIQNILLESLRLRPVFPVVARRALRPTVLPTGGGPNGDQPLPVPAGTTGMVNFYSLNLDTAVFGADARSFNPDRWLNVKPSGKEFMPFGTGPRSCLGKDKALAEAGYLLVRLVERFERVEGRSGKGAGWRPEVRISMKNKAGYKVAFWRAEEA</sequence>
<evidence type="ECO:0000256" key="4">
    <source>
        <dbReference type="ARBA" id="ARBA00023002"/>
    </source>
</evidence>
<keyword evidence="4 7" id="KW-0560">Oxidoreductase</keyword>
<dbReference type="InterPro" id="IPR036396">
    <property type="entry name" value="Cyt_P450_sf"/>
</dbReference>
<keyword evidence="9" id="KW-1185">Reference proteome</keyword>
<dbReference type="SUPFAM" id="SSF48264">
    <property type="entry name" value="Cytochrome P450"/>
    <property type="match status" value="1"/>
</dbReference>
<keyword evidence="7" id="KW-0349">Heme</keyword>
<dbReference type="Proteomes" id="UP000800094">
    <property type="component" value="Unassembled WGS sequence"/>
</dbReference>
<evidence type="ECO:0000256" key="1">
    <source>
        <dbReference type="ARBA" id="ARBA00001971"/>
    </source>
</evidence>
<comment type="similarity">
    <text evidence="2 7">Belongs to the cytochrome P450 family.</text>
</comment>
<dbReference type="InterPro" id="IPR047146">
    <property type="entry name" value="Cyt_P450_E_CYP52_fungi"/>
</dbReference>
<evidence type="ECO:0000256" key="5">
    <source>
        <dbReference type="ARBA" id="ARBA00023004"/>
    </source>
</evidence>
<dbReference type="PANTHER" id="PTHR24287">
    <property type="entry name" value="P450, PUTATIVE (EUROFUNG)-RELATED"/>
    <property type="match status" value="1"/>
</dbReference>
<reference evidence="8" key="1">
    <citation type="journal article" date="2020" name="Stud. Mycol.">
        <title>101 Dothideomycetes genomes: a test case for predicting lifestyles and emergence of pathogens.</title>
        <authorList>
            <person name="Haridas S."/>
            <person name="Albert R."/>
            <person name="Binder M."/>
            <person name="Bloem J."/>
            <person name="Labutti K."/>
            <person name="Salamov A."/>
            <person name="Andreopoulos B."/>
            <person name="Baker S."/>
            <person name="Barry K."/>
            <person name="Bills G."/>
            <person name="Bluhm B."/>
            <person name="Cannon C."/>
            <person name="Castanera R."/>
            <person name="Culley D."/>
            <person name="Daum C."/>
            <person name="Ezra D."/>
            <person name="Gonzalez J."/>
            <person name="Henrissat B."/>
            <person name="Kuo A."/>
            <person name="Liang C."/>
            <person name="Lipzen A."/>
            <person name="Lutzoni F."/>
            <person name="Magnuson J."/>
            <person name="Mondo S."/>
            <person name="Nolan M."/>
            <person name="Ohm R."/>
            <person name="Pangilinan J."/>
            <person name="Park H.-J."/>
            <person name="Ramirez L."/>
            <person name="Alfaro M."/>
            <person name="Sun H."/>
            <person name="Tritt A."/>
            <person name="Yoshinaga Y."/>
            <person name="Zwiers L.-H."/>
            <person name="Turgeon B."/>
            <person name="Goodwin S."/>
            <person name="Spatafora J."/>
            <person name="Crous P."/>
            <person name="Grigoriev I."/>
        </authorList>
    </citation>
    <scope>NUCLEOTIDE SEQUENCE</scope>
    <source>
        <strain evidence="8">CBS 122368</strain>
    </source>
</reference>
<dbReference type="InterPro" id="IPR001128">
    <property type="entry name" value="Cyt_P450"/>
</dbReference>
<dbReference type="GO" id="GO:0020037">
    <property type="term" value="F:heme binding"/>
    <property type="evidence" value="ECO:0007669"/>
    <property type="project" value="InterPro"/>
</dbReference>
<keyword evidence="3 7" id="KW-0479">Metal-binding</keyword>
<dbReference type="Gene3D" id="1.10.630.10">
    <property type="entry name" value="Cytochrome P450"/>
    <property type="match status" value="1"/>
</dbReference>
<evidence type="ECO:0000313" key="8">
    <source>
        <dbReference type="EMBL" id="KAF2243158.1"/>
    </source>
</evidence>
<evidence type="ECO:0000256" key="2">
    <source>
        <dbReference type="ARBA" id="ARBA00010617"/>
    </source>
</evidence>
<dbReference type="PROSITE" id="PS00086">
    <property type="entry name" value="CYTOCHROME_P450"/>
    <property type="match status" value="1"/>
</dbReference>
<evidence type="ECO:0000313" key="9">
    <source>
        <dbReference type="Proteomes" id="UP000800094"/>
    </source>
</evidence>
<proteinExistence type="inferred from homology"/>
<dbReference type="GO" id="GO:0016712">
    <property type="term" value="F:oxidoreductase activity, acting on paired donors, with incorporation or reduction of molecular oxygen, reduced flavin or flavoprotein as one donor, and incorporation of one atom of oxygen"/>
    <property type="evidence" value="ECO:0007669"/>
    <property type="project" value="InterPro"/>
</dbReference>
<name>A0A6A6HZG1_9PLEO</name>
<comment type="cofactor">
    <cofactor evidence="1">
        <name>heme</name>
        <dbReference type="ChEBI" id="CHEBI:30413"/>
    </cofactor>
</comment>
<dbReference type="RefSeq" id="XP_033678162.1">
    <property type="nucleotide sequence ID" value="XM_033831222.1"/>
</dbReference>
<evidence type="ECO:0000256" key="3">
    <source>
        <dbReference type="ARBA" id="ARBA00022723"/>
    </source>
</evidence>
<dbReference type="InterPro" id="IPR002974">
    <property type="entry name" value="Cyt_P450_E_CYP52_ascomycetes"/>
</dbReference>
<organism evidence="8 9">
    <name type="scientific">Trematosphaeria pertusa</name>
    <dbReference type="NCBI Taxonomy" id="390896"/>
    <lineage>
        <taxon>Eukaryota</taxon>
        <taxon>Fungi</taxon>
        <taxon>Dikarya</taxon>
        <taxon>Ascomycota</taxon>
        <taxon>Pezizomycotina</taxon>
        <taxon>Dothideomycetes</taxon>
        <taxon>Pleosporomycetidae</taxon>
        <taxon>Pleosporales</taxon>
        <taxon>Massarineae</taxon>
        <taxon>Trematosphaeriaceae</taxon>
        <taxon>Trematosphaeria</taxon>
    </lineage>
</organism>
<protein>
    <submittedName>
        <fullName evidence="8">Cytochrome P450</fullName>
    </submittedName>
</protein>
<dbReference type="PRINTS" id="PR01239">
    <property type="entry name" value="EP450IICYP52"/>
</dbReference>
<keyword evidence="5 7" id="KW-0408">Iron</keyword>
<dbReference type="GO" id="GO:0005506">
    <property type="term" value="F:iron ion binding"/>
    <property type="evidence" value="ECO:0007669"/>
    <property type="project" value="InterPro"/>
</dbReference>
<dbReference type="InterPro" id="IPR017972">
    <property type="entry name" value="Cyt_P450_CS"/>
</dbReference>
<dbReference type="GeneID" id="54584552"/>
<keyword evidence="6 7" id="KW-0503">Monooxygenase</keyword>
<dbReference type="EMBL" id="ML987206">
    <property type="protein sequence ID" value="KAF2243158.1"/>
    <property type="molecule type" value="Genomic_DNA"/>
</dbReference>
<evidence type="ECO:0000256" key="6">
    <source>
        <dbReference type="ARBA" id="ARBA00023033"/>
    </source>
</evidence>
<dbReference type="AlphaFoldDB" id="A0A6A6HZG1"/>
<dbReference type="OrthoDB" id="1470350at2759"/>
<dbReference type="PANTHER" id="PTHR24287:SF17">
    <property type="entry name" value="P450, PUTATIVE (EUROFUNG)-RELATED"/>
    <property type="match status" value="1"/>
</dbReference>
<evidence type="ECO:0000256" key="7">
    <source>
        <dbReference type="RuleBase" id="RU000461"/>
    </source>
</evidence>
<dbReference type="Pfam" id="PF00067">
    <property type="entry name" value="p450"/>
    <property type="match status" value="1"/>
</dbReference>
<gene>
    <name evidence="8" type="ORF">BU26DRAFT_534589</name>
</gene>
<dbReference type="PRINTS" id="PR00385">
    <property type="entry name" value="P450"/>
</dbReference>